<proteinExistence type="predicted"/>
<comment type="caution">
    <text evidence="2">The sequence shown here is derived from an EMBL/GenBank/DDBJ whole genome shotgun (WGS) entry which is preliminary data.</text>
</comment>
<evidence type="ECO:0000313" key="2">
    <source>
        <dbReference type="EMBL" id="CAK0878097.1"/>
    </source>
</evidence>
<feature type="region of interest" description="Disordered" evidence="1">
    <location>
        <begin position="317"/>
        <end position="390"/>
    </location>
</feature>
<keyword evidence="3" id="KW-1185">Reference proteome</keyword>
<dbReference type="EMBL" id="CAUYUJ010017812">
    <property type="protein sequence ID" value="CAK0878097.1"/>
    <property type="molecule type" value="Genomic_DNA"/>
</dbReference>
<evidence type="ECO:0000256" key="1">
    <source>
        <dbReference type="SAM" id="MobiDB-lite"/>
    </source>
</evidence>
<organism evidence="2 3">
    <name type="scientific">Prorocentrum cordatum</name>
    <dbReference type="NCBI Taxonomy" id="2364126"/>
    <lineage>
        <taxon>Eukaryota</taxon>
        <taxon>Sar</taxon>
        <taxon>Alveolata</taxon>
        <taxon>Dinophyceae</taxon>
        <taxon>Prorocentrales</taxon>
        <taxon>Prorocentraceae</taxon>
        <taxon>Prorocentrum</taxon>
    </lineage>
</organism>
<reference evidence="2" key="1">
    <citation type="submission" date="2023-10" db="EMBL/GenBank/DDBJ databases">
        <authorList>
            <person name="Chen Y."/>
            <person name="Shah S."/>
            <person name="Dougan E. K."/>
            <person name="Thang M."/>
            <person name="Chan C."/>
        </authorList>
    </citation>
    <scope>NUCLEOTIDE SEQUENCE [LARGE SCALE GENOMIC DNA]</scope>
</reference>
<protein>
    <submittedName>
        <fullName evidence="2">Uncharacterized protein</fullName>
    </submittedName>
</protein>
<dbReference type="Proteomes" id="UP001189429">
    <property type="component" value="Unassembled WGS sequence"/>
</dbReference>
<sequence length="390" mass="42464">MAFAQQEIADFVNSLPDSAFAGAEKSKVEEWCSFLVGVDPTPKARHDLFWHLAKPYDKHGESAEFRAWVVQPAQVTFALRVQRKCASAEPALPTPETTLADTMREYLEAQEATQKRSTKALSFKLSDRLTELGMDAFPKEGLPSEENLAVFEAAGRIAKEKSRMYVGSADGEDLQRNFRPAWSRVPGVDVPVGEGSVPDRQRQMADFKRARAASEIDYPGYATFQSHLLDWGVKLILMKTATPLEVLGYTLLIAKVAEEQGGARTAYQCDILARKAMARALESGDPSWKVYFAKVDRDLAKEAKDKVVTRAGEAVKGASGKVGGGKASGGRGKLSGKADGAGKGSTGSAAHRSLSPAVPPRSRSPKQRGQGAWNHQGGWQQRSGWARQER</sequence>
<gene>
    <name evidence="2" type="ORF">PCOR1329_LOCUS61976</name>
</gene>
<name>A0ABN9VWV0_9DINO</name>
<accession>A0ABN9VWV0</accession>
<evidence type="ECO:0000313" key="3">
    <source>
        <dbReference type="Proteomes" id="UP001189429"/>
    </source>
</evidence>
<feature type="compositionally biased region" description="Gly residues" evidence="1">
    <location>
        <begin position="320"/>
        <end position="345"/>
    </location>
</feature>